<dbReference type="Pfam" id="PF00132">
    <property type="entry name" value="Hexapep"/>
    <property type="match status" value="1"/>
</dbReference>
<reference evidence="9 10" key="1">
    <citation type="submission" date="2020-05" db="EMBL/GenBank/DDBJ databases">
        <title>Genome Sequencing of Type Strains.</title>
        <authorList>
            <person name="Lemaire J.F."/>
            <person name="Inderbitzin P."/>
            <person name="Gregorio O.A."/>
            <person name="Collins S.B."/>
            <person name="Wespe N."/>
            <person name="Knight-Connoni V."/>
        </authorList>
    </citation>
    <scope>NUCLEOTIDE SEQUENCE [LARGE SCALE GENOMIC DNA]</scope>
    <source>
        <strain evidence="9 10">LMG 21957</strain>
    </source>
</reference>
<accession>A0A7Y6C2J0</accession>
<dbReference type="PANTHER" id="PTHR43480">
    <property type="entry name" value="ACYL-[ACYL-CARRIER-PROTEIN]--UDP-N-ACETYLGLUCOSAMINE O-ACYLTRANSFERASE"/>
    <property type="match status" value="1"/>
</dbReference>
<keyword evidence="7 9" id="KW-0012">Acyltransferase</keyword>
<dbReference type="EMBL" id="JABMCB010000201">
    <property type="protein sequence ID" value="NUU78409.1"/>
    <property type="molecule type" value="Genomic_DNA"/>
</dbReference>
<dbReference type="RefSeq" id="WP_175398034.1">
    <property type="nucleotide sequence ID" value="NZ_JABMCB010000201.1"/>
</dbReference>
<evidence type="ECO:0000256" key="3">
    <source>
        <dbReference type="ARBA" id="ARBA00022556"/>
    </source>
</evidence>
<dbReference type="AlphaFoldDB" id="A0A7Y6C2J0"/>
<keyword evidence="2" id="KW-0444">Lipid biosynthesis</keyword>
<evidence type="ECO:0000256" key="6">
    <source>
        <dbReference type="ARBA" id="ARBA00023098"/>
    </source>
</evidence>
<keyword evidence="4 9" id="KW-0808">Transferase</keyword>
<dbReference type="NCBIfam" id="TIGR01852">
    <property type="entry name" value="lipid_A_lpxA"/>
    <property type="match status" value="1"/>
</dbReference>
<evidence type="ECO:0000256" key="5">
    <source>
        <dbReference type="ARBA" id="ARBA00022737"/>
    </source>
</evidence>
<evidence type="ECO:0000256" key="7">
    <source>
        <dbReference type="ARBA" id="ARBA00023315"/>
    </source>
</evidence>
<keyword evidence="5" id="KW-0677">Repeat</keyword>
<dbReference type="InterPro" id="IPR029098">
    <property type="entry name" value="Acetyltransf_C"/>
</dbReference>
<dbReference type="PIRSF" id="PIRSF000456">
    <property type="entry name" value="UDP-GlcNAc_acltr"/>
    <property type="match status" value="1"/>
</dbReference>
<dbReference type="PANTHER" id="PTHR43480:SF1">
    <property type="entry name" value="ACYL-[ACYL-CARRIER-PROTEIN]--UDP-N-ACETYLGLUCOSAMINE O-ACYLTRANSFERASE, MITOCHONDRIAL-RELATED"/>
    <property type="match status" value="1"/>
</dbReference>
<comment type="caution">
    <text evidence="9">The sequence shown here is derived from an EMBL/GenBank/DDBJ whole genome shotgun (WGS) entry which is preliminary data.</text>
</comment>
<evidence type="ECO:0000256" key="2">
    <source>
        <dbReference type="ARBA" id="ARBA00022516"/>
    </source>
</evidence>
<keyword evidence="3" id="KW-0441">Lipid A biosynthesis</keyword>
<keyword evidence="10" id="KW-1185">Reference proteome</keyword>
<name>A0A7Y6C2J0_9BACL</name>
<feature type="domain" description="UDP N-acetylglucosamine O-acyltransferase C-terminal" evidence="8">
    <location>
        <begin position="174"/>
        <end position="254"/>
    </location>
</feature>
<dbReference type="Proteomes" id="UP000526125">
    <property type="component" value="Unassembled WGS sequence"/>
</dbReference>
<keyword evidence="1" id="KW-0963">Cytoplasm</keyword>
<evidence type="ECO:0000256" key="4">
    <source>
        <dbReference type="ARBA" id="ARBA00022679"/>
    </source>
</evidence>
<dbReference type="Pfam" id="PF13720">
    <property type="entry name" value="Acetyltransf_11"/>
    <property type="match status" value="1"/>
</dbReference>
<dbReference type="PROSITE" id="PS00101">
    <property type="entry name" value="HEXAPEP_TRANSFERASES"/>
    <property type="match status" value="1"/>
</dbReference>
<dbReference type="GO" id="GO:0016020">
    <property type="term" value="C:membrane"/>
    <property type="evidence" value="ECO:0007669"/>
    <property type="project" value="GOC"/>
</dbReference>
<dbReference type="GO" id="GO:0008780">
    <property type="term" value="F:acyl-[acyl-carrier-protein]-UDP-N-acetylglucosamine O-acyltransferase activity"/>
    <property type="evidence" value="ECO:0007669"/>
    <property type="project" value="UniProtKB-EC"/>
</dbReference>
<dbReference type="SUPFAM" id="SSF51161">
    <property type="entry name" value="Trimeric LpxA-like enzymes"/>
    <property type="match status" value="1"/>
</dbReference>
<dbReference type="InterPro" id="IPR037157">
    <property type="entry name" value="Acetyltransf_C_sf"/>
</dbReference>
<dbReference type="InterPro" id="IPR011004">
    <property type="entry name" value="Trimer_LpxA-like_sf"/>
</dbReference>
<dbReference type="InterPro" id="IPR010137">
    <property type="entry name" value="Lipid_A_LpxA"/>
</dbReference>
<organism evidence="9 10">
    <name type="scientific">Paenibacillus xylanilyticus</name>
    <dbReference type="NCBI Taxonomy" id="248903"/>
    <lineage>
        <taxon>Bacteria</taxon>
        <taxon>Bacillati</taxon>
        <taxon>Bacillota</taxon>
        <taxon>Bacilli</taxon>
        <taxon>Bacillales</taxon>
        <taxon>Paenibacillaceae</taxon>
        <taxon>Paenibacillus</taxon>
    </lineage>
</organism>
<gene>
    <name evidence="9" type="primary">lpxA</name>
    <name evidence="9" type="ORF">HP552_24660</name>
</gene>
<dbReference type="InterPro" id="IPR018357">
    <property type="entry name" value="Hexapep_transf_CS"/>
</dbReference>
<dbReference type="InterPro" id="IPR001451">
    <property type="entry name" value="Hexapep"/>
</dbReference>
<dbReference type="NCBIfam" id="NF003657">
    <property type="entry name" value="PRK05289.1"/>
    <property type="match status" value="1"/>
</dbReference>
<proteinExistence type="predicted"/>
<protein>
    <submittedName>
        <fullName evidence="9">Acyl-ACP--UDP-N-acetylglucosamine O-acyltransferase</fullName>
        <ecNumber evidence="9">2.3.1.129</ecNumber>
    </submittedName>
</protein>
<keyword evidence="6" id="KW-0443">Lipid metabolism</keyword>
<dbReference type="CDD" id="cd03351">
    <property type="entry name" value="LbH_UDP-GlcNAc_AT"/>
    <property type="match status" value="1"/>
</dbReference>
<dbReference type="Gene3D" id="1.20.1180.10">
    <property type="entry name" value="Udp N-acetylglucosamine O-acyltransferase, C-terminal domain"/>
    <property type="match status" value="1"/>
</dbReference>
<evidence type="ECO:0000259" key="8">
    <source>
        <dbReference type="Pfam" id="PF13720"/>
    </source>
</evidence>
<dbReference type="EC" id="2.3.1.129" evidence="9"/>
<sequence>MIHHSAIIHPSAVIGNNVEIGPYSIIEENSKIGSASKVGSHVIIGSNTILGKNNCISHGAIIGSDPQDKGYRGEEGYLIIGDNNTVREYVTICKGSSKGDHFTRVGNNNFIMNYAHLAHDVMMGDHNVIVNKVQIGGHVRIDDYITIGGGSVVHQLCSIGSFAMIGAGSKVSQDIVPYSLADGPRSYIYGINIVGLKRNGFSNDEINTIKKINAILFRQKRSLSQSIEAIHNLPYSEFKEHTLNFLNRSTRGLVRMKR</sequence>
<evidence type="ECO:0000313" key="10">
    <source>
        <dbReference type="Proteomes" id="UP000526125"/>
    </source>
</evidence>
<evidence type="ECO:0000313" key="9">
    <source>
        <dbReference type="EMBL" id="NUU78409.1"/>
    </source>
</evidence>
<dbReference type="GO" id="GO:0009245">
    <property type="term" value="P:lipid A biosynthetic process"/>
    <property type="evidence" value="ECO:0007669"/>
    <property type="project" value="UniProtKB-KW"/>
</dbReference>
<evidence type="ECO:0000256" key="1">
    <source>
        <dbReference type="ARBA" id="ARBA00022490"/>
    </source>
</evidence>
<dbReference type="Gene3D" id="2.160.10.10">
    <property type="entry name" value="Hexapeptide repeat proteins"/>
    <property type="match status" value="1"/>
</dbReference>